<comment type="caution">
    <text evidence="1">The sequence shown here is derived from an EMBL/GenBank/DDBJ whole genome shotgun (WGS) entry which is preliminary data.</text>
</comment>
<dbReference type="EMBL" id="CAJVCH010019218">
    <property type="protein sequence ID" value="CAG7687279.1"/>
    <property type="molecule type" value="Genomic_DNA"/>
</dbReference>
<dbReference type="Proteomes" id="UP000708208">
    <property type="component" value="Unassembled WGS sequence"/>
</dbReference>
<name>A0A8J2NSZ7_9HEXA</name>
<evidence type="ECO:0000313" key="2">
    <source>
        <dbReference type="Proteomes" id="UP000708208"/>
    </source>
</evidence>
<gene>
    <name evidence="1" type="ORF">AFUS01_LOCUS3216</name>
</gene>
<sequence length="41" mass="4664">LRKKFTEADLDGFEDKIGSSTNCNMTDVFWLANMMFDDGEA</sequence>
<dbReference type="AlphaFoldDB" id="A0A8J2NSZ7"/>
<accession>A0A8J2NSZ7</accession>
<feature type="non-terminal residue" evidence="1">
    <location>
        <position position="41"/>
    </location>
</feature>
<keyword evidence="2" id="KW-1185">Reference proteome</keyword>
<protein>
    <submittedName>
        <fullName evidence="1">Uncharacterized protein</fullName>
    </submittedName>
</protein>
<proteinExistence type="predicted"/>
<feature type="non-terminal residue" evidence="1">
    <location>
        <position position="1"/>
    </location>
</feature>
<evidence type="ECO:0000313" key="1">
    <source>
        <dbReference type="EMBL" id="CAG7687279.1"/>
    </source>
</evidence>
<organism evidence="1 2">
    <name type="scientific">Allacma fusca</name>
    <dbReference type="NCBI Taxonomy" id="39272"/>
    <lineage>
        <taxon>Eukaryota</taxon>
        <taxon>Metazoa</taxon>
        <taxon>Ecdysozoa</taxon>
        <taxon>Arthropoda</taxon>
        <taxon>Hexapoda</taxon>
        <taxon>Collembola</taxon>
        <taxon>Symphypleona</taxon>
        <taxon>Sminthuridae</taxon>
        <taxon>Allacma</taxon>
    </lineage>
</organism>
<reference evidence="1" key="1">
    <citation type="submission" date="2021-06" db="EMBL/GenBank/DDBJ databases">
        <authorList>
            <person name="Hodson N. C."/>
            <person name="Mongue J. A."/>
            <person name="Jaron S. K."/>
        </authorList>
    </citation>
    <scope>NUCLEOTIDE SEQUENCE</scope>
</reference>